<protein>
    <submittedName>
        <fullName evidence="7">MFS transporter</fullName>
    </submittedName>
</protein>
<feature type="transmembrane region" description="Helical" evidence="6">
    <location>
        <begin position="361"/>
        <end position="382"/>
    </location>
</feature>
<evidence type="ECO:0000313" key="7">
    <source>
        <dbReference type="EMBL" id="MEN3535448.1"/>
    </source>
</evidence>
<dbReference type="Proteomes" id="UP001447516">
    <property type="component" value="Unassembled WGS sequence"/>
</dbReference>
<feature type="transmembrane region" description="Helical" evidence="6">
    <location>
        <begin position="169"/>
        <end position="187"/>
    </location>
</feature>
<dbReference type="Gene3D" id="1.20.1250.20">
    <property type="entry name" value="MFS general substrate transporter like domains"/>
    <property type="match status" value="1"/>
</dbReference>
<evidence type="ECO:0000256" key="1">
    <source>
        <dbReference type="ARBA" id="ARBA00004651"/>
    </source>
</evidence>
<dbReference type="SUPFAM" id="SSF103473">
    <property type="entry name" value="MFS general substrate transporter"/>
    <property type="match status" value="1"/>
</dbReference>
<keyword evidence="3 6" id="KW-0812">Transmembrane</keyword>
<dbReference type="EMBL" id="JBDJAW010000006">
    <property type="protein sequence ID" value="MEN3535448.1"/>
    <property type="molecule type" value="Genomic_DNA"/>
</dbReference>
<dbReference type="InterPro" id="IPR036259">
    <property type="entry name" value="MFS_trans_sf"/>
</dbReference>
<keyword evidence="2" id="KW-1003">Cell membrane</keyword>
<dbReference type="PANTHER" id="PTHR23513">
    <property type="entry name" value="INTEGRAL MEMBRANE EFFLUX PROTEIN-RELATED"/>
    <property type="match status" value="1"/>
</dbReference>
<comment type="caution">
    <text evidence="7">The sequence shown here is derived from an EMBL/GenBank/DDBJ whole genome shotgun (WGS) entry which is preliminary data.</text>
</comment>
<feature type="transmembrane region" description="Helical" evidence="6">
    <location>
        <begin position="246"/>
        <end position="263"/>
    </location>
</feature>
<dbReference type="PANTHER" id="PTHR23513:SF11">
    <property type="entry name" value="STAPHYLOFERRIN A TRANSPORTER"/>
    <property type="match status" value="1"/>
</dbReference>
<evidence type="ECO:0000256" key="3">
    <source>
        <dbReference type="ARBA" id="ARBA00022692"/>
    </source>
</evidence>
<evidence type="ECO:0000256" key="5">
    <source>
        <dbReference type="ARBA" id="ARBA00023136"/>
    </source>
</evidence>
<feature type="transmembrane region" description="Helical" evidence="6">
    <location>
        <begin position="298"/>
        <end position="316"/>
    </location>
</feature>
<feature type="transmembrane region" description="Helical" evidence="6">
    <location>
        <begin position="21"/>
        <end position="40"/>
    </location>
</feature>
<evidence type="ECO:0000256" key="4">
    <source>
        <dbReference type="ARBA" id="ARBA00022989"/>
    </source>
</evidence>
<keyword evidence="4 6" id="KW-1133">Transmembrane helix</keyword>
<name>A0ABV0AJD8_9ACTN</name>
<proteinExistence type="predicted"/>
<accession>A0ABV0AJD8</accession>
<dbReference type="RefSeq" id="WP_346225499.1">
    <property type="nucleotide sequence ID" value="NZ_JBDJAW010000006.1"/>
</dbReference>
<sequence length="400" mass="40864">MRTYRDLFRTPEYTPLFTVTSAQVAASTVSGLALGTLVYGTTRSPLLSALSMFGGSFAQVLGATVLLSAADRLPPRAALTGLALVFSAGTVVLALPGLPLWAVFAVVLGIGLAASLGGGVRFGLLNEILPKDGYLLGRSVLGMSVGVQQIIGFVAGGALMTALSPRGTLLTAAGLYLVAAIVARWGLTARPPRAQGRPSPAQTWRTNRALWSSGERRRLYLALWVPNGLIVGCESLYVAYDASNAGLLFACAAAGMLTGDTLMGRFVPKRWRERLSAPLRLLLAVPYLVFLVHPSPPVAVAAVVLASAGYSAGLLLQERLMAVTPEEMSGQALGLQSSGVLTMQGVGAAIAGAVAQVTSAAAAMGVMAVASVAVTLALAPGLRAGAAVEARSSAPAGRAA</sequence>
<feature type="transmembrane region" description="Helical" evidence="6">
    <location>
        <begin position="77"/>
        <end position="95"/>
    </location>
</feature>
<keyword evidence="5 6" id="KW-0472">Membrane</keyword>
<comment type="subcellular location">
    <subcellularLocation>
        <location evidence="1">Cell membrane</location>
        <topology evidence="1">Multi-pass membrane protein</topology>
    </subcellularLocation>
</comment>
<dbReference type="InterPro" id="IPR011701">
    <property type="entry name" value="MFS"/>
</dbReference>
<evidence type="ECO:0000256" key="6">
    <source>
        <dbReference type="SAM" id="Phobius"/>
    </source>
</evidence>
<gene>
    <name evidence="7" type="ORF">AAH991_10090</name>
</gene>
<reference evidence="7 8" key="1">
    <citation type="submission" date="2024-05" db="EMBL/GenBank/DDBJ databases">
        <title>Microbispora sp.ZYX-F-249.</title>
        <authorList>
            <person name="Xie H."/>
        </authorList>
    </citation>
    <scope>NUCLEOTIDE SEQUENCE [LARGE SCALE GENOMIC DNA]</scope>
    <source>
        <strain evidence="7 8">ZYX-F-249</strain>
    </source>
</reference>
<organism evidence="7 8">
    <name type="scientific">Microbispora maris</name>
    <dbReference type="NCBI Taxonomy" id="3144104"/>
    <lineage>
        <taxon>Bacteria</taxon>
        <taxon>Bacillati</taxon>
        <taxon>Actinomycetota</taxon>
        <taxon>Actinomycetes</taxon>
        <taxon>Streptosporangiales</taxon>
        <taxon>Streptosporangiaceae</taxon>
        <taxon>Microbispora</taxon>
    </lineage>
</organism>
<evidence type="ECO:0000313" key="8">
    <source>
        <dbReference type="Proteomes" id="UP001447516"/>
    </source>
</evidence>
<feature type="transmembrane region" description="Helical" evidence="6">
    <location>
        <begin position="219"/>
        <end position="240"/>
    </location>
</feature>
<keyword evidence="8" id="KW-1185">Reference proteome</keyword>
<feature type="transmembrane region" description="Helical" evidence="6">
    <location>
        <begin position="140"/>
        <end position="163"/>
    </location>
</feature>
<feature type="transmembrane region" description="Helical" evidence="6">
    <location>
        <begin position="101"/>
        <end position="120"/>
    </location>
</feature>
<evidence type="ECO:0000256" key="2">
    <source>
        <dbReference type="ARBA" id="ARBA00022475"/>
    </source>
</evidence>
<feature type="transmembrane region" description="Helical" evidence="6">
    <location>
        <begin position="46"/>
        <end position="70"/>
    </location>
</feature>
<dbReference type="Pfam" id="PF07690">
    <property type="entry name" value="MFS_1"/>
    <property type="match status" value="1"/>
</dbReference>